<dbReference type="InterPro" id="IPR002347">
    <property type="entry name" value="SDR_fam"/>
</dbReference>
<dbReference type="SUPFAM" id="SSF51735">
    <property type="entry name" value="NAD(P)-binding Rossmann-fold domains"/>
    <property type="match status" value="1"/>
</dbReference>
<evidence type="ECO:0000256" key="3">
    <source>
        <dbReference type="SAM" id="Phobius"/>
    </source>
</evidence>
<organism evidence="4 5">
    <name type="scientific">Porphyridium purpureum</name>
    <name type="common">Red alga</name>
    <name type="synonym">Porphyridium cruentum</name>
    <dbReference type="NCBI Taxonomy" id="35688"/>
    <lineage>
        <taxon>Eukaryota</taxon>
        <taxon>Rhodophyta</taxon>
        <taxon>Bangiophyceae</taxon>
        <taxon>Porphyridiales</taxon>
        <taxon>Porphyridiaceae</taxon>
        <taxon>Porphyridium</taxon>
    </lineage>
</organism>
<keyword evidence="3" id="KW-0812">Transmembrane</keyword>
<dbReference type="PANTHER" id="PTHR43899:SF4">
    <property type="entry name" value="17 BETA-HYDROXYSTEROID DEHYDROGENASE TYPE 3"/>
    <property type="match status" value="1"/>
</dbReference>
<keyword evidence="3" id="KW-0472">Membrane</keyword>
<name>A0A5J4YRE6_PORPP</name>
<evidence type="ECO:0000313" key="5">
    <source>
        <dbReference type="Proteomes" id="UP000324585"/>
    </source>
</evidence>
<dbReference type="InterPro" id="IPR020904">
    <property type="entry name" value="Sc_DH/Rdtase_CS"/>
</dbReference>
<dbReference type="PANTHER" id="PTHR43899">
    <property type="entry name" value="RH59310P"/>
    <property type="match status" value="1"/>
</dbReference>
<dbReference type="OMA" id="DQGSMCM"/>
<dbReference type="AlphaFoldDB" id="A0A5J4YRE6"/>
<dbReference type="CDD" id="cd05233">
    <property type="entry name" value="SDR_c"/>
    <property type="match status" value="1"/>
</dbReference>
<gene>
    <name evidence="4" type="ORF">FVE85_4637</name>
</gene>
<keyword evidence="5" id="KW-1185">Reference proteome</keyword>
<dbReference type="Proteomes" id="UP000324585">
    <property type="component" value="Unassembled WGS sequence"/>
</dbReference>
<dbReference type="OrthoDB" id="5545019at2759"/>
<evidence type="ECO:0000313" key="4">
    <source>
        <dbReference type="EMBL" id="KAA8493500.1"/>
    </source>
</evidence>
<sequence length="335" mass="36924">METRARWVRARGLDAETQLERTMWQYVGYVAILLCAVLMGTQLVPAMVLAMLPGQNLKRKYGAHWALVTGASSGIGLALARKLAQQELNVVLVALDDEMLHAACSALKQQYPKQQFRAVGANLSAANAAEYMDKIKQATADIAVSIVMSNAGYLLMGFFEQRPVEQHIANAMCNALCPVHLAHYFVRHMKDRKIKGCIAFTSSAAYFLPTPFASMYGAGKAFLSEFAMSLAVETRDHAIDVFAIHPSYTRTNLYANTEKLGVLAFLDKFAATPEDVADALIHSVGRVICLDYGWYAKLTRLVPKIFDISLLAQIIIPFRTMIPEYKQFATASGSS</sequence>
<dbReference type="Pfam" id="PF00106">
    <property type="entry name" value="adh_short"/>
    <property type="match status" value="1"/>
</dbReference>
<comment type="subcellular location">
    <subcellularLocation>
        <location evidence="1">Endoplasmic reticulum</location>
    </subcellularLocation>
</comment>
<keyword evidence="2" id="KW-0560">Oxidoreductase</keyword>
<proteinExistence type="predicted"/>
<evidence type="ECO:0000256" key="2">
    <source>
        <dbReference type="ARBA" id="ARBA00023002"/>
    </source>
</evidence>
<reference evidence="5" key="1">
    <citation type="journal article" date="2019" name="Nat. Commun.">
        <title>Expansion of phycobilisome linker gene families in mesophilic red algae.</title>
        <authorList>
            <person name="Lee J."/>
            <person name="Kim D."/>
            <person name="Bhattacharya D."/>
            <person name="Yoon H.S."/>
        </authorList>
    </citation>
    <scope>NUCLEOTIDE SEQUENCE [LARGE SCALE GENOMIC DNA]</scope>
    <source>
        <strain evidence="5">CCMP 1328</strain>
    </source>
</reference>
<comment type="caution">
    <text evidence="4">The sequence shown here is derived from an EMBL/GenBank/DDBJ whole genome shotgun (WGS) entry which is preliminary data.</text>
</comment>
<accession>A0A5J4YRE6</accession>
<protein>
    <submittedName>
        <fullName evidence="4">Very-long-chain 3-oxoacyl-CoA reductase 1</fullName>
    </submittedName>
</protein>
<keyword evidence="3" id="KW-1133">Transmembrane helix</keyword>
<dbReference type="EMBL" id="VRMN01000006">
    <property type="protein sequence ID" value="KAA8493500.1"/>
    <property type="molecule type" value="Genomic_DNA"/>
</dbReference>
<dbReference type="GO" id="GO:0005783">
    <property type="term" value="C:endoplasmic reticulum"/>
    <property type="evidence" value="ECO:0007669"/>
    <property type="project" value="UniProtKB-SubCell"/>
</dbReference>
<dbReference type="PRINTS" id="PR00081">
    <property type="entry name" value="GDHRDH"/>
</dbReference>
<evidence type="ECO:0000256" key="1">
    <source>
        <dbReference type="ARBA" id="ARBA00004240"/>
    </source>
</evidence>
<dbReference type="InterPro" id="IPR036291">
    <property type="entry name" value="NAD(P)-bd_dom_sf"/>
</dbReference>
<feature type="transmembrane region" description="Helical" evidence="3">
    <location>
        <begin position="26"/>
        <end position="52"/>
    </location>
</feature>
<dbReference type="Gene3D" id="3.40.50.720">
    <property type="entry name" value="NAD(P)-binding Rossmann-like Domain"/>
    <property type="match status" value="1"/>
</dbReference>
<dbReference type="GO" id="GO:0016491">
    <property type="term" value="F:oxidoreductase activity"/>
    <property type="evidence" value="ECO:0007669"/>
    <property type="project" value="UniProtKB-KW"/>
</dbReference>
<dbReference type="PROSITE" id="PS00061">
    <property type="entry name" value="ADH_SHORT"/>
    <property type="match status" value="1"/>
</dbReference>
<dbReference type="InterPro" id="IPR051019">
    <property type="entry name" value="VLCFA-Steroid_DH"/>
</dbReference>